<feature type="compositionally biased region" description="Low complexity" evidence="1">
    <location>
        <begin position="171"/>
        <end position="201"/>
    </location>
</feature>
<gene>
    <name evidence="2" type="ORF">DFQ27_008680</name>
</gene>
<feature type="region of interest" description="Disordered" evidence="1">
    <location>
        <begin position="327"/>
        <end position="389"/>
    </location>
</feature>
<feature type="region of interest" description="Disordered" evidence="1">
    <location>
        <begin position="140"/>
        <end position="309"/>
    </location>
</feature>
<feature type="compositionally biased region" description="Gly residues" evidence="1">
    <location>
        <begin position="262"/>
        <end position="272"/>
    </location>
</feature>
<comment type="caution">
    <text evidence="2">The sequence shown here is derived from an EMBL/GenBank/DDBJ whole genome shotgun (WGS) entry which is preliminary data.</text>
</comment>
<dbReference type="AlphaFoldDB" id="A0A9P6QGR9"/>
<protein>
    <submittedName>
        <fullName evidence="2">Uncharacterized protein</fullName>
    </submittedName>
</protein>
<evidence type="ECO:0000313" key="2">
    <source>
        <dbReference type="EMBL" id="KAG0267539.1"/>
    </source>
</evidence>
<reference evidence="2" key="1">
    <citation type="journal article" date="2020" name="Fungal Divers.">
        <title>Resolving the Mortierellaceae phylogeny through synthesis of multi-gene phylogenetics and phylogenomics.</title>
        <authorList>
            <person name="Vandepol N."/>
            <person name="Liber J."/>
            <person name="Desiro A."/>
            <person name="Na H."/>
            <person name="Kennedy M."/>
            <person name="Barry K."/>
            <person name="Grigoriev I.V."/>
            <person name="Miller A.N."/>
            <person name="O'Donnell K."/>
            <person name="Stajich J.E."/>
            <person name="Bonito G."/>
        </authorList>
    </citation>
    <scope>NUCLEOTIDE SEQUENCE</scope>
    <source>
        <strain evidence="2">BC1065</strain>
    </source>
</reference>
<keyword evidence="3" id="KW-1185">Reference proteome</keyword>
<evidence type="ECO:0000313" key="3">
    <source>
        <dbReference type="Proteomes" id="UP000807716"/>
    </source>
</evidence>
<dbReference type="Proteomes" id="UP000807716">
    <property type="component" value="Unassembled WGS sequence"/>
</dbReference>
<dbReference type="EMBL" id="JAAAJB010000074">
    <property type="protein sequence ID" value="KAG0267539.1"/>
    <property type="molecule type" value="Genomic_DNA"/>
</dbReference>
<accession>A0A9P6QGR9</accession>
<dbReference type="OrthoDB" id="2428828at2759"/>
<name>A0A9P6QGR9_9FUNG</name>
<feature type="compositionally biased region" description="Low complexity" evidence="1">
    <location>
        <begin position="150"/>
        <end position="163"/>
    </location>
</feature>
<evidence type="ECO:0000256" key="1">
    <source>
        <dbReference type="SAM" id="MobiDB-lite"/>
    </source>
</evidence>
<feature type="compositionally biased region" description="Low complexity" evidence="1">
    <location>
        <begin position="351"/>
        <end position="371"/>
    </location>
</feature>
<organism evidence="2 3">
    <name type="scientific">Actinomortierella ambigua</name>
    <dbReference type="NCBI Taxonomy" id="1343610"/>
    <lineage>
        <taxon>Eukaryota</taxon>
        <taxon>Fungi</taxon>
        <taxon>Fungi incertae sedis</taxon>
        <taxon>Mucoromycota</taxon>
        <taxon>Mortierellomycotina</taxon>
        <taxon>Mortierellomycetes</taxon>
        <taxon>Mortierellales</taxon>
        <taxon>Mortierellaceae</taxon>
        <taxon>Actinomortierella</taxon>
    </lineage>
</organism>
<sequence>MILFLKTRYRLSVESGSIILFAYLANLQIKAPLLLERIFDDFFADSAFHEQERQKTLSHIQERHALRAFNTAQTFQRVLPLAEQDTHTPIRDEQTRRQAKRDAVRMWGVLYALDKTPAASPSASATCALVLSGATDAVDNAKQKQKLKQKQQQQHHQQPQPDQTSPERHGFNNNSNIHGNGNNKVTMTASSSKAGKSSTRPSPLPTSPGQSSATKTLIPVQSKDNGNHDYSHHPHHHLVQQDRTNRGSPYRAIMPMKPLWKTGGGGGGGWSGGSRNNEGVSPGARRAPDQNDSNTMEDVEGTSSSVDHGALEQVSVAPTSTTAIEAASLSSTRQFKKSRWSESPSPPPSPHQVRSSSPGASSSSPSSLPSSMTPPSPTAASSHHNNSDKQQCLFIEEQQVRVVCVGPGTPVIASAQSDPFYGHDVGFFLSPTRIDRPSMEG</sequence>
<proteinExistence type="predicted"/>